<evidence type="ECO:0000259" key="6">
    <source>
        <dbReference type="PROSITE" id="PS51194"/>
    </source>
</evidence>
<dbReference type="GO" id="GO:0003724">
    <property type="term" value="F:RNA helicase activity"/>
    <property type="evidence" value="ECO:0007669"/>
    <property type="project" value="UniProtKB-EC"/>
</dbReference>
<sequence>MKIHYPDNLPISGYKEEIRAAILEHQVIIVEGDTGSGKTTQLPKICLEIDPHNSQLIGCTQPRRVAAVSVAERVRNELDPVNAGQMVGYQIRFHDHTDKGTRIKFMTDGILLAETRRDPLLKRYRVIIIDEAHERSLNIDFLLGYLKNLLPRRPDLKVIITSATIDTDIFSKHFGHAPVLSIAGRTYPVEISYVPHADLESTDDDSRLDHCVETIHELFRREGARDTLIFLPTERDIRTCCNLLNEKLPNTLILPLFGRLQSADQRKIFQPAKQPKIIVATNVAETSITVPGIRYVLDSGLARISRYNVRSKITSLPITRISRASCDQRAGRCGRVGPGICIRLFSEEDYLERDRFTLPEIKRSNLAEVILRMHALGLGAADDFPFVEPPSRNTIRDGQQLLSELGAVNRSNKLTKHGRLMSDLPMDPCISRIIIAARDLGCLTEIKIIAAALAIQDPRVRPADQEHAADQAHAKFNHDKSDFLVLLNIWKLFHDVKDEVKSWNRLKKFCKSYFLSFQRMREWFDLHEQLGRLLEGHKGYKDNLGPASYIAVHQALCTGFLRNVAQKKKDRLYQGSGGRELMIFPGSHQFKTSGPWIVAATFLETNRLYALTVADIDPLWLENLAGDLCRRSWSNPRWQKKNGQVIADEQVSLFGMIIVAGRTVNFGRSHTKNQSEARQIFIQSALLGGELLTNFDFLKKNLTLVRAWEETEERLRTRDLLVDEHTLSAFYEQRLPATVYDRFTLSRFLKGQPKGTLVMQEADIINRTPESHELSDFPAHINNGNMTFQLDYHFEPGSENDGVTVRIPADILDSINESRFEWLVPGLLREKVHFLLKGLTKSIRKHLIPLNQTVDLLLDDLDHGKGSLLHGLERVILKHFRRTVNRSDWPTELPPHLQMRLLFFDHEGKTLIAGRSLSKLRQEFTQKPRKTGLNAPLNPNEVKVKKLWEDRLFKQWDFTDLPHQLTCYTQQSEISGYLFPALDPVRDRGGVTVQFIRDRREARRRSELGIQFLYQLAFSDQYRLLKKYCTTSLSAPSALWITQALGGRQETLEQLLSTIFRDLFNTADGAIPEKEDFNNTITAVRDVGLYRQGKLLCDTVFQLLRLRNHIQMEITRFTKLSGRRNPLFHDQAKLCNEELNTLLPQDFLRRMKSQDLRDAQRYLQGLLIRIERAYADPNKDQRKAKELQPWQNRLKELKPADEACGNDCRREQDRYLRLLGEYRLLLFAPEIKRAKQVSVKVLKQQWNKVISTC</sequence>
<dbReference type="AlphaFoldDB" id="A0A8J6N752"/>
<accession>A0A8J6N752</accession>
<dbReference type="FunFam" id="1.20.120.1080:FF:000005">
    <property type="entry name" value="ATP-dependent helicase HrpA"/>
    <property type="match status" value="1"/>
</dbReference>
<dbReference type="NCBIfam" id="TIGR01967">
    <property type="entry name" value="DEAH_box_HrpA"/>
    <property type="match status" value="1"/>
</dbReference>
<dbReference type="Pfam" id="PF00270">
    <property type="entry name" value="DEAD"/>
    <property type="match status" value="1"/>
</dbReference>
<dbReference type="InterPro" id="IPR001650">
    <property type="entry name" value="Helicase_C-like"/>
</dbReference>
<gene>
    <name evidence="7" type="primary">hrpA</name>
    <name evidence="7" type="ORF">H8E79_02100</name>
</gene>
<keyword evidence="2 7" id="KW-0378">Hydrolase</keyword>
<dbReference type="InterPro" id="IPR027417">
    <property type="entry name" value="P-loop_NTPase"/>
</dbReference>
<dbReference type="GO" id="GO:0003723">
    <property type="term" value="F:RNA binding"/>
    <property type="evidence" value="ECO:0007669"/>
    <property type="project" value="TreeGrafter"/>
</dbReference>
<dbReference type="SUPFAM" id="SSF52540">
    <property type="entry name" value="P-loop containing nucleoside triphosphate hydrolases"/>
    <property type="match status" value="1"/>
</dbReference>
<keyword evidence="4" id="KW-0067">ATP-binding</keyword>
<dbReference type="InterPro" id="IPR011709">
    <property type="entry name" value="DEAD-box_helicase_OB_fold"/>
</dbReference>
<dbReference type="SMART" id="SM00487">
    <property type="entry name" value="DEXDc"/>
    <property type="match status" value="1"/>
</dbReference>
<evidence type="ECO:0000256" key="2">
    <source>
        <dbReference type="ARBA" id="ARBA00022801"/>
    </source>
</evidence>
<evidence type="ECO:0000259" key="5">
    <source>
        <dbReference type="PROSITE" id="PS51192"/>
    </source>
</evidence>
<dbReference type="InterPro" id="IPR014001">
    <property type="entry name" value="Helicase_ATP-bd"/>
</dbReference>
<evidence type="ECO:0000256" key="4">
    <source>
        <dbReference type="ARBA" id="ARBA00022840"/>
    </source>
</evidence>
<keyword evidence="3 7" id="KW-0347">Helicase</keyword>
<dbReference type="Gene3D" id="3.40.50.300">
    <property type="entry name" value="P-loop containing nucleotide triphosphate hydrolases"/>
    <property type="match status" value="2"/>
</dbReference>
<evidence type="ECO:0000256" key="1">
    <source>
        <dbReference type="ARBA" id="ARBA00022741"/>
    </source>
</evidence>
<dbReference type="Pfam" id="PF11898">
    <property type="entry name" value="DUF3418"/>
    <property type="match status" value="1"/>
</dbReference>
<evidence type="ECO:0000313" key="7">
    <source>
        <dbReference type="EMBL" id="MBC8207943.1"/>
    </source>
</evidence>
<dbReference type="EMBL" id="JACNLK010000023">
    <property type="protein sequence ID" value="MBC8207943.1"/>
    <property type="molecule type" value="Genomic_DNA"/>
</dbReference>
<dbReference type="Pfam" id="PF00271">
    <property type="entry name" value="Helicase_C"/>
    <property type="match status" value="1"/>
</dbReference>
<proteinExistence type="predicted"/>
<dbReference type="SMART" id="SM00382">
    <property type="entry name" value="AAA"/>
    <property type="match status" value="1"/>
</dbReference>
<dbReference type="Pfam" id="PF07717">
    <property type="entry name" value="OB_NTP_bind"/>
    <property type="match status" value="1"/>
</dbReference>
<protein>
    <submittedName>
        <fullName evidence="7">ATP-dependent RNA helicase HrpA</fullName>
        <ecNumber evidence="7">3.6.4.13</ecNumber>
    </submittedName>
</protein>
<reference evidence="7 8" key="1">
    <citation type="submission" date="2020-08" db="EMBL/GenBank/DDBJ databases">
        <title>Bridging the membrane lipid divide: bacteria of the FCB group superphylum have the potential to synthesize archaeal ether lipids.</title>
        <authorList>
            <person name="Villanueva L."/>
            <person name="Von Meijenfeldt F.A.B."/>
            <person name="Westbye A.B."/>
            <person name="Yadav S."/>
            <person name="Hopmans E.C."/>
            <person name="Dutilh B.E."/>
            <person name="Sinninghe Damste J.S."/>
        </authorList>
    </citation>
    <scope>NUCLEOTIDE SEQUENCE [LARGE SCALE GENOMIC DNA]</scope>
    <source>
        <strain evidence="7">NIOZ-UU81</strain>
    </source>
</reference>
<name>A0A8J6N752_9BACT</name>
<dbReference type="PROSITE" id="PS51194">
    <property type="entry name" value="HELICASE_CTER"/>
    <property type="match status" value="1"/>
</dbReference>
<dbReference type="SMART" id="SM00847">
    <property type="entry name" value="HA2"/>
    <property type="match status" value="1"/>
</dbReference>
<dbReference type="PANTHER" id="PTHR18934">
    <property type="entry name" value="ATP-DEPENDENT RNA HELICASE"/>
    <property type="match status" value="1"/>
</dbReference>
<comment type="caution">
    <text evidence="7">The sequence shown here is derived from an EMBL/GenBank/DDBJ whole genome shotgun (WGS) entry which is preliminary data.</text>
</comment>
<dbReference type="InterPro" id="IPR010222">
    <property type="entry name" value="RNA_helicase_HrpA"/>
</dbReference>
<dbReference type="InterPro" id="IPR011545">
    <property type="entry name" value="DEAD/DEAH_box_helicase_dom"/>
</dbReference>
<dbReference type="Pfam" id="PF21010">
    <property type="entry name" value="HA2_C"/>
    <property type="match status" value="1"/>
</dbReference>
<dbReference type="SMART" id="SM00490">
    <property type="entry name" value="HELICc"/>
    <property type="match status" value="1"/>
</dbReference>
<dbReference type="GO" id="GO:0016787">
    <property type="term" value="F:hydrolase activity"/>
    <property type="evidence" value="ECO:0007669"/>
    <property type="project" value="UniProtKB-KW"/>
</dbReference>
<feature type="domain" description="Helicase ATP-binding" evidence="5">
    <location>
        <begin position="19"/>
        <end position="183"/>
    </location>
</feature>
<evidence type="ECO:0000256" key="3">
    <source>
        <dbReference type="ARBA" id="ARBA00022806"/>
    </source>
</evidence>
<organism evidence="7 8">
    <name type="scientific">Candidatus Desulfatifera sulfidica</name>
    <dbReference type="NCBI Taxonomy" id="2841691"/>
    <lineage>
        <taxon>Bacteria</taxon>
        <taxon>Pseudomonadati</taxon>
        <taxon>Thermodesulfobacteriota</taxon>
        <taxon>Desulfobulbia</taxon>
        <taxon>Desulfobulbales</taxon>
        <taxon>Desulfobulbaceae</taxon>
        <taxon>Candidatus Desulfatifera</taxon>
    </lineage>
</organism>
<keyword evidence="1" id="KW-0547">Nucleotide-binding</keyword>
<dbReference type="InterPro" id="IPR003593">
    <property type="entry name" value="AAA+_ATPase"/>
</dbReference>
<evidence type="ECO:0000313" key="8">
    <source>
        <dbReference type="Proteomes" id="UP000599024"/>
    </source>
</evidence>
<dbReference type="Proteomes" id="UP000599024">
    <property type="component" value="Unassembled WGS sequence"/>
</dbReference>
<dbReference type="InterPro" id="IPR007502">
    <property type="entry name" value="Helicase-assoc_dom"/>
</dbReference>
<dbReference type="InterPro" id="IPR024590">
    <property type="entry name" value="HrpA_C"/>
</dbReference>
<dbReference type="PANTHER" id="PTHR18934:SF99">
    <property type="entry name" value="ATP-DEPENDENT RNA HELICASE DHX37-RELATED"/>
    <property type="match status" value="1"/>
</dbReference>
<dbReference type="EC" id="3.6.4.13" evidence="7"/>
<dbReference type="PROSITE" id="PS51192">
    <property type="entry name" value="HELICASE_ATP_BIND_1"/>
    <property type="match status" value="1"/>
</dbReference>
<dbReference type="CDD" id="cd18791">
    <property type="entry name" value="SF2_C_RHA"/>
    <property type="match status" value="1"/>
</dbReference>
<dbReference type="Gene3D" id="1.20.120.1080">
    <property type="match status" value="1"/>
</dbReference>
<dbReference type="GO" id="GO:0005524">
    <property type="term" value="F:ATP binding"/>
    <property type="evidence" value="ECO:0007669"/>
    <property type="project" value="UniProtKB-KW"/>
</dbReference>
<feature type="domain" description="Helicase C-terminal" evidence="6">
    <location>
        <begin position="207"/>
        <end position="377"/>
    </location>
</feature>